<dbReference type="InterPro" id="IPR015797">
    <property type="entry name" value="NUDIX_hydrolase-like_dom_sf"/>
</dbReference>
<evidence type="ECO:0000256" key="1">
    <source>
        <dbReference type="ARBA" id="ARBA00005582"/>
    </source>
</evidence>
<gene>
    <name evidence="3" type="ORF">bcere0026_30670</name>
</gene>
<comment type="caution">
    <text evidence="3">The sequence shown here is derived from an EMBL/GenBank/DDBJ whole genome shotgun (WGS) entry which is preliminary data.</text>
</comment>
<reference evidence="3" key="1">
    <citation type="journal article" date="2012" name="Genome Res.">
        <title>Genomic characterization of the Bacillus cereus sensu lato species: Backdrop to the evolution of Bacillus anthracis.</title>
        <authorList>
            <person name="Zwick M.E."/>
            <person name="Joseph S.J."/>
            <person name="Didelot X."/>
            <person name="Chen P.E."/>
            <person name="Bishop-Lilly K.A."/>
            <person name="Stewart A.C."/>
            <person name="Willner K."/>
            <person name="Nolan N."/>
            <person name="Lentz S."/>
            <person name="Thomason M.K."/>
            <person name="Sozhamannan S."/>
            <person name="Mateczun A.J."/>
            <person name="Du L."/>
            <person name="Read T.D."/>
        </authorList>
    </citation>
    <scope>NUCLEOTIDE SEQUENCE [LARGE SCALE GENOMIC DNA]</scope>
    <source>
        <strain evidence="3">AH603</strain>
    </source>
</reference>
<dbReference type="InterPro" id="IPR000086">
    <property type="entry name" value="NUDIX_hydrolase_dom"/>
</dbReference>
<sequence>MVTIYANYGESKVKLTWEKDCILPEYERITSVHGFCFHNNKVLLIDHEQRGWDFPGGHIEEGELPEECFKREAWEEGYVKGECTLFGYIIVDHSDNPNWNENSPYPKVGYQPFYRMEINEVHKFDGEYESDKRMFVRVEESAAYHYKWNELYDEILKEAVLNKKKLISVILRC</sequence>
<dbReference type="SUPFAM" id="SSF55811">
    <property type="entry name" value="Nudix"/>
    <property type="match status" value="1"/>
</dbReference>
<dbReference type="PANTHER" id="PTHR43736:SF1">
    <property type="entry name" value="DIHYDRONEOPTERIN TRIPHOSPHATE DIPHOSPHATASE"/>
    <property type="match status" value="1"/>
</dbReference>
<dbReference type="CDD" id="cd02883">
    <property type="entry name" value="NUDIX_Hydrolase"/>
    <property type="match status" value="1"/>
</dbReference>
<dbReference type="Gene3D" id="3.90.79.10">
    <property type="entry name" value="Nucleoside Triphosphate Pyrophosphohydrolase"/>
    <property type="match status" value="1"/>
</dbReference>
<dbReference type="GO" id="GO:0016787">
    <property type="term" value="F:hydrolase activity"/>
    <property type="evidence" value="ECO:0007669"/>
    <property type="project" value="UniProtKB-KW"/>
</dbReference>
<dbReference type="PANTHER" id="PTHR43736">
    <property type="entry name" value="ADP-RIBOSE PYROPHOSPHATASE"/>
    <property type="match status" value="1"/>
</dbReference>
<dbReference type="EMBL" id="ACMP01000084">
    <property type="protein sequence ID" value="EEL69976.1"/>
    <property type="molecule type" value="Genomic_DNA"/>
</dbReference>
<evidence type="ECO:0000259" key="2">
    <source>
        <dbReference type="PROSITE" id="PS51462"/>
    </source>
</evidence>
<proteinExistence type="inferred from homology"/>
<organism evidence="3">
    <name type="scientific">Bacillus mycoides</name>
    <dbReference type="NCBI Taxonomy" id="1405"/>
    <lineage>
        <taxon>Bacteria</taxon>
        <taxon>Bacillati</taxon>
        <taxon>Bacillota</taxon>
        <taxon>Bacilli</taxon>
        <taxon>Bacillales</taxon>
        <taxon>Bacillaceae</taxon>
        <taxon>Bacillus</taxon>
        <taxon>Bacillus cereus group</taxon>
    </lineage>
</organism>
<dbReference type="Proteomes" id="UP000001753">
    <property type="component" value="Chromosome"/>
</dbReference>
<dbReference type="RefSeq" id="WP_002066343.1">
    <property type="nucleotide sequence ID" value="NZ_CM000737.1"/>
</dbReference>
<accession>C2XWJ0</accession>
<comment type="similarity">
    <text evidence="1">Belongs to the Nudix hydrolase family.</text>
</comment>
<dbReference type="AlphaFoldDB" id="C2XWJ0"/>
<feature type="domain" description="Nudix hydrolase" evidence="2">
    <location>
        <begin position="27"/>
        <end position="157"/>
    </location>
</feature>
<keyword evidence="3" id="KW-0378">Hydrolase</keyword>
<name>C2XWJ0_BACMY</name>
<dbReference type="HOGENOM" id="CLU_1642605_0_0_9"/>
<dbReference type="PROSITE" id="PS51462">
    <property type="entry name" value="NUDIX"/>
    <property type="match status" value="1"/>
</dbReference>
<dbReference type="Pfam" id="PF00293">
    <property type="entry name" value="NUDIX"/>
    <property type="match status" value="1"/>
</dbReference>
<evidence type="ECO:0000313" key="3">
    <source>
        <dbReference type="EMBL" id="EEL69976.1"/>
    </source>
</evidence>
<protein>
    <submittedName>
        <fullName evidence="3">NUDIX hydrolase</fullName>
    </submittedName>
</protein>